<proteinExistence type="inferred from homology"/>
<evidence type="ECO:0000256" key="7">
    <source>
        <dbReference type="ARBA" id="ARBA00041763"/>
    </source>
</evidence>
<dbReference type="InterPro" id="IPR016192">
    <property type="entry name" value="APOBEC/CMP_deaminase_Zn-bd"/>
</dbReference>
<evidence type="ECO:0000256" key="4">
    <source>
        <dbReference type="ARBA" id="ARBA00022801"/>
    </source>
</evidence>
<evidence type="ECO:0000256" key="5">
    <source>
        <dbReference type="ARBA" id="ARBA00022833"/>
    </source>
</evidence>
<dbReference type="Proteomes" id="UP001164746">
    <property type="component" value="Chromosome 3"/>
</dbReference>
<keyword evidence="2" id="KW-0479">Metal-binding</keyword>
<dbReference type="PROSITE" id="PS51747">
    <property type="entry name" value="CYT_DCMP_DEAMINASES_2"/>
    <property type="match status" value="1"/>
</dbReference>
<evidence type="ECO:0000313" key="9">
    <source>
        <dbReference type="EMBL" id="WAR00077.1"/>
    </source>
</evidence>
<keyword evidence="4" id="KW-0378">Hydrolase</keyword>
<keyword evidence="5" id="KW-0862">Zinc</keyword>
<evidence type="ECO:0000259" key="8">
    <source>
        <dbReference type="PROSITE" id="PS51747"/>
    </source>
</evidence>
<dbReference type="Pfam" id="PF00383">
    <property type="entry name" value="dCMP_cyt_deam_1"/>
    <property type="match status" value="1"/>
</dbReference>
<dbReference type="EMBL" id="CP111014">
    <property type="protein sequence ID" value="WAR00077.1"/>
    <property type="molecule type" value="Genomic_DNA"/>
</dbReference>
<comment type="similarity">
    <text evidence="1">Belongs to the cytidine and deoxycytidylate deaminase family.</text>
</comment>
<evidence type="ECO:0000256" key="1">
    <source>
        <dbReference type="ARBA" id="ARBA00006576"/>
    </source>
</evidence>
<keyword evidence="3" id="KW-0545">Nucleotide biosynthesis</keyword>
<evidence type="ECO:0000256" key="6">
    <source>
        <dbReference type="ARBA" id="ARBA00038938"/>
    </source>
</evidence>
<dbReference type="SUPFAM" id="SSF53927">
    <property type="entry name" value="Cytidine deaminase-like"/>
    <property type="match status" value="1"/>
</dbReference>
<evidence type="ECO:0000256" key="3">
    <source>
        <dbReference type="ARBA" id="ARBA00022727"/>
    </source>
</evidence>
<organism evidence="9 10">
    <name type="scientific">Mya arenaria</name>
    <name type="common">Soft-shell clam</name>
    <dbReference type="NCBI Taxonomy" id="6604"/>
    <lineage>
        <taxon>Eukaryota</taxon>
        <taxon>Metazoa</taxon>
        <taxon>Spiralia</taxon>
        <taxon>Lophotrochozoa</taxon>
        <taxon>Mollusca</taxon>
        <taxon>Bivalvia</taxon>
        <taxon>Autobranchia</taxon>
        <taxon>Heteroconchia</taxon>
        <taxon>Euheterodonta</taxon>
        <taxon>Imparidentia</taxon>
        <taxon>Neoheterodontei</taxon>
        <taxon>Myida</taxon>
        <taxon>Myoidea</taxon>
        <taxon>Myidae</taxon>
        <taxon>Mya</taxon>
    </lineage>
</organism>
<dbReference type="InterPro" id="IPR015517">
    <property type="entry name" value="dCMP_deaminase-rel"/>
</dbReference>
<feature type="domain" description="CMP/dCMP-type deaminase" evidence="8">
    <location>
        <begin position="32"/>
        <end position="169"/>
    </location>
</feature>
<dbReference type="InterPro" id="IPR002125">
    <property type="entry name" value="CMP_dCMP_dom"/>
</dbReference>
<name>A0ABY7DTB6_MYAAR</name>
<dbReference type="InterPro" id="IPR016193">
    <property type="entry name" value="Cytidine_deaminase-like"/>
</dbReference>
<accession>A0ABY7DTB6</accession>
<evidence type="ECO:0000313" key="10">
    <source>
        <dbReference type="Proteomes" id="UP001164746"/>
    </source>
</evidence>
<dbReference type="PANTHER" id="PTHR11086:SF18">
    <property type="entry name" value="DEOXYCYTIDYLATE DEAMINASE"/>
    <property type="match status" value="1"/>
</dbReference>
<dbReference type="Gene3D" id="3.40.140.10">
    <property type="entry name" value="Cytidine Deaminase, domain 2"/>
    <property type="match status" value="1"/>
</dbReference>
<gene>
    <name evidence="9" type="ORF">MAR_024449</name>
</gene>
<keyword evidence="10" id="KW-1185">Reference proteome</keyword>
<evidence type="ECO:0000256" key="2">
    <source>
        <dbReference type="ARBA" id="ARBA00022723"/>
    </source>
</evidence>
<reference evidence="9" key="1">
    <citation type="submission" date="2022-11" db="EMBL/GenBank/DDBJ databases">
        <title>Centuries of genome instability and evolution in soft-shell clam transmissible cancer (bioRxiv).</title>
        <authorList>
            <person name="Hart S.F.M."/>
            <person name="Yonemitsu M.A."/>
            <person name="Giersch R.M."/>
            <person name="Beal B.F."/>
            <person name="Arriagada G."/>
            <person name="Davis B.W."/>
            <person name="Ostrander E.A."/>
            <person name="Goff S.P."/>
            <person name="Metzger M.J."/>
        </authorList>
    </citation>
    <scope>NUCLEOTIDE SEQUENCE</scope>
    <source>
        <strain evidence="9">MELC-2E11</strain>
        <tissue evidence="9">Siphon/mantle</tissue>
    </source>
</reference>
<dbReference type="PANTHER" id="PTHR11086">
    <property type="entry name" value="DEOXYCYTIDYLATE DEAMINASE-RELATED"/>
    <property type="match status" value="1"/>
</dbReference>
<dbReference type="PROSITE" id="PS00903">
    <property type="entry name" value="CYT_DCMP_DEAMINASES_1"/>
    <property type="match status" value="1"/>
</dbReference>
<sequence length="169" mass="19121">MHHEDTKESQVVLPEQGWGYETARRNFGTDFYAGDSKLERARVVMFHSSMEKQCGQVGACIAYEDKRIVSTGYNDMPNNCDNLPWGKGDPDKLNNKYVYVCHAELNAVLNKNSTDVKNCTIYVSLFPCNECAKVIIQSGIKKVMYYADKYQDSPKVKASKIMLEEAGIK</sequence>
<dbReference type="EC" id="3.5.4.12" evidence="6"/>
<protein>
    <recommendedName>
        <fullName evidence="7">dCMP deaminase</fullName>
        <ecNumber evidence="6">3.5.4.12</ecNumber>
    </recommendedName>
    <alternativeName>
        <fullName evidence="7">dCMP deaminase</fullName>
    </alternativeName>
</protein>